<dbReference type="EMBL" id="JAUEPP010000001">
    <property type="protein sequence ID" value="KAK3355476.1"/>
    <property type="molecule type" value="Genomic_DNA"/>
</dbReference>
<feature type="compositionally biased region" description="Polar residues" evidence="1">
    <location>
        <begin position="344"/>
        <end position="363"/>
    </location>
</feature>
<reference evidence="2" key="2">
    <citation type="submission" date="2023-06" db="EMBL/GenBank/DDBJ databases">
        <authorList>
            <consortium name="Lawrence Berkeley National Laboratory"/>
            <person name="Haridas S."/>
            <person name="Hensen N."/>
            <person name="Bonometti L."/>
            <person name="Westerberg I."/>
            <person name="Brannstrom I.O."/>
            <person name="Guillou S."/>
            <person name="Cros-Aarteil S."/>
            <person name="Calhoun S."/>
            <person name="Kuo A."/>
            <person name="Mondo S."/>
            <person name="Pangilinan J."/>
            <person name="Riley R."/>
            <person name="Labutti K."/>
            <person name="Andreopoulos B."/>
            <person name="Lipzen A."/>
            <person name="Chen C."/>
            <person name="Yanf M."/>
            <person name="Daum C."/>
            <person name="Ng V."/>
            <person name="Clum A."/>
            <person name="Steindorff A."/>
            <person name="Ohm R."/>
            <person name="Martin F."/>
            <person name="Silar P."/>
            <person name="Natvig D."/>
            <person name="Lalanne C."/>
            <person name="Gautier V."/>
            <person name="Ament-Velasquez S.L."/>
            <person name="Kruys A."/>
            <person name="Hutchinson M.I."/>
            <person name="Powell A.J."/>
            <person name="Barry K."/>
            <person name="Miller A.N."/>
            <person name="Grigoriev I.V."/>
            <person name="Debuchy R."/>
            <person name="Gladieux P."/>
            <person name="Thoren M.H."/>
            <person name="Johannesson H."/>
        </authorList>
    </citation>
    <scope>NUCLEOTIDE SEQUENCE</scope>
    <source>
        <strain evidence="2">CBS 560.94</strain>
    </source>
</reference>
<feature type="region of interest" description="Disordered" evidence="1">
    <location>
        <begin position="33"/>
        <end position="77"/>
    </location>
</feature>
<dbReference type="Proteomes" id="UP001278500">
    <property type="component" value="Unassembled WGS sequence"/>
</dbReference>
<sequence>MTQIPWLDIFDGPVSNASELNFASTRARAEDALFYPPSNENSPVPPSRDRTLRTSPPTQADEDENLRRFSMRPPTQPILTDEDAYYAAQLEMIRKKYMRVMDKKKPPPHLAVRICKKIFHGAFMAAFNVPRASTTKKLSAEDKKKQKKKKKKFTTRGTTKASKARKVKFAWPKKVRVGDECTAGHWSNLWFFDSGRPMTEHNIRPVIGQAKQASPPPPPNPGTRHHWLIATRIRPGGDATPSTPSTPFSTTVPAHYPSNMFSKVKKLSAKVKERMYSSVQIIYSALAFGTGQLPRLHVVQDKPRCLNCAFDITEGHFKAPLEGALNSGHPSHGLPDVEILPDSPTINSSPSVITTTTTNQDALPSQKALRKEKKMSEEAGDSKKRKKHDGETAEGEGRAQEAKEGEEGKEGKKEKKEQAKATKPKEEPQSSTSRPRGKNPVESASDPNETEEQRKRRLRKEEKKKKEKKGEEGEEGAEEEEVHHPWQNLRGLAALNGTLRDDENQACQN</sequence>
<proteinExistence type="predicted"/>
<protein>
    <submittedName>
        <fullName evidence="2">Uncharacterized protein</fullName>
    </submittedName>
</protein>
<evidence type="ECO:0000313" key="2">
    <source>
        <dbReference type="EMBL" id="KAK3355476.1"/>
    </source>
</evidence>
<feature type="compositionally biased region" description="Basic residues" evidence="1">
    <location>
        <begin position="145"/>
        <end position="154"/>
    </location>
</feature>
<accession>A0AAE0MX29</accession>
<organism evidence="2 3">
    <name type="scientific">Neurospora tetraspora</name>
    <dbReference type="NCBI Taxonomy" id="94610"/>
    <lineage>
        <taxon>Eukaryota</taxon>
        <taxon>Fungi</taxon>
        <taxon>Dikarya</taxon>
        <taxon>Ascomycota</taxon>
        <taxon>Pezizomycotina</taxon>
        <taxon>Sordariomycetes</taxon>
        <taxon>Sordariomycetidae</taxon>
        <taxon>Sordariales</taxon>
        <taxon>Sordariaceae</taxon>
        <taxon>Neurospora</taxon>
    </lineage>
</organism>
<name>A0AAE0MX29_9PEZI</name>
<dbReference type="GeneID" id="87866472"/>
<feature type="compositionally biased region" description="Basic residues" evidence="1">
    <location>
        <begin position="455"/>
        <end position="467"/>
    </location>
</feature>
<feature type="compositionally biased region" description="Basic and acidic residues" evidence="1">
    <location>
        <begin position="374"/>
        <end position="428"/>
    </location>
</feature>
<dbReference type="RefSeq" id="XP_062686854.1">
    <property type="nucleotide sequence ID" value="XM_062829318.1"/>
</dbReference>
<keyword evidence="3" id="KW-1185">Reference proteome</keyword>
<feature type="region of interest" description="Disordered" evidence="1">
    <location>
        <begin position="134"/>
        <end position="159"/>
    </location>
</feature>
<reference evidence="2" key="1">
    <citation type="journal article" date="2023" name="Mol. Phylogenet. Evol.">
        <title>Genome-scale phylogeny and comparative genomics of the fungal order Sordariales.</title>
        <authorList>
            <person name="Hensen N."/>
            <person name="Bonometti L."/>
            <person name="Westerberg I."/>
            <person name="Brannstrom I.O."/>
            <person name="Guillou S."/>
            <person name="Cros-Aarteil S."/>
            <person name="Calhoun S."/>
            <person name="Haridas S."/>
            <person name="Kuo A."/>
            <person name="Mondo S."/>
            <person name="Pangilinan J."/>
            <person name="Riley R."/>
            <person name="LaButti K."/>
            <person name="Andreopoulos B."/>
            <person name="Lipzen A."/>
            <person name="Chen C."/>
            <person name="Yan M."/>
            <person name="Daum C."/>
            <person name="Ng V."/>
            <person name="Clum A."/>
            <person name="Steindorff A."/>
            <person name="Ohm R.A."/>
            <person name="Martin F."/>
            <person name="Silar P."/>
            <person name="Natvig D.O."/>
            <person name="Lalanne C."/>
            <person name="Gautier V."/>
            <person name="Ament-Velasquez S.L."/>
            <person name="Kruys A."/>
            <person name="Hutchinson M.I."/>
            <person name="Powell A.J."/>
            <person name="Barry K."/>
            <person name="Miller A.N."/>
            <person name="Grigoriev I.V."/>
            <person name="Debuchy R."/>
            <person name="Gladieux P."/>
            <person name="Hiltunen Thoren M."/>
            <person name="Johannesson H."/>
        </authorList>
    </citation>
    <scope>NUCLEOTIDE SEQUENCE</scope>
    <source>
        <strain evidence="2">CBS 560.94</strain>
    </source>
</reference>
<comment type="caution">
    <text evidence="2">The sequence shown here is derived from an EMBL/GenBank/DDBJ whole genome shotgun (WGS) entry which is preliminary data.</text>
</comment>
<feature type="region of interest" description="Disordered" evidence="1">
    <location>
        <begin position="328"/>
        <end position="509"/>
    </location>
</feature>
<gene>
    <name evidence="2" type="ORF">B0H65DRAFT_544727</name>
</gene>
<evidence type="ECO:0000313" key="3">
    <source>
        <dbReference type="Proteomes" id="UP001278500"/>
    </source>
</evidence>
<evidence type="ECO:0000256" key="1">
    <source>
        <dbReference type="SAM" id="MobiDB-lite"/>
    </source>
</evidence>
<dbReference type="AlphaFoldDB" id="A0AAE0MX29"/>